<keyword evidence="3" id="KW-1185">Reference proteome</keyword>
<protein>
    <submittedName>
        <fullName evidence="2">Uncharacterized protein</fullName>
    </submittedName>
</protein>
<sequence length="68" mass="7372">MAEQWEEWCSRQKACYMGTASRRNSGSSRVAGKMPAAGGRRVGGTVRGVVQQAKSLLQEVGEVAERCK</sequence>
<dbReference type="EMBL" id="BSSQ01000008">
    <property type="protein sequence ID" value="GLX67695.1"/>
    <property type="molecule type" value="Genomic_DNA"/>
</dbReference>
<dbReference type="RefSeq" id="WP_284238447.1">
    <property type="nucleotide sequence ID" value="NZ_BSSQ01000008.1"/>
</dbReference>
<evidence type="ECO:0000313" key="3">
    <source>
        <dbReference type="Proteomes" id="UP001157114"/>
    </source>
</evidence>
<name>A0ABQ6GB19_9BACL</name>
<gene>
    <name evidence="2" type="ORF">MU1_20400</name>
</gene>
<feature type="region of interest" description="Disordered" evidence="1">
    <location>
        <begin position="21"/>
        <end position="42"/>
    </location>
</feature>
<organism evidence="2 3">
    <name type="scientific">Paenibacillus glycanilyticus</name>
    <dbReference type="NCBI Taxonomy" id="126569"/>
    <lineage>
        <taxon>Bacteria</taxon>
        <taxon>Bacillati</taxon>
        <taxon>Bacillota</taxon>
        <taxon>Bacilli</taxon>
        <taxon>Bacillales</taxon>
        <taxon>Paenibacillaceae</taxon>
        <taxon>Paenibacillus</taxon>
    </lineage>
</organism>
<dbReference type="Proteomes" id="UP001157114">
    <property type="component" value="Unassembled WGS sequence"/>
</dbReference>
<comment type="caution">
    <text evidence="2">The sequence shown here is derived from an EMBL/GenBank/DDBJ whole genome shotgun (WGS) entry which is preliminary data.</text>
</comment>
<evidence type="ECO:0000256" key="1">
    <source>
        <dbReference type="SAM" id="MobiDB-lite"/>
    </source>
</evidence>
<reference evidence="2 3" key="1">
    <citation type="submission" date="2023-03" db="EMBL/GenBank/DDBJ databases">
        <title>Draft genome sequence of the bacteria which degrade cell wall of Tricholomamatutake.</title>
        <authorList>
            <person name="Konishi Y."/>
            <person name="Fukuta Y."/>
            <person name="Shirasaka N."/>
        </authorList>
    </citation>
    <scope>NUCLEOTIDE SEQUENCE [LARGE SCALE GENOMIC DNA]</scope>
    <source>
        <strain evidence="3">mu1</strain>
    </source>
</reference>
<evidence type="ECO:0000313" key="2">
    <source>
        <dbReference type="EMBL" id="GLX67695.1"/>
    </source>
</evidence>
<proteinExistence type="predicted"/>
<accession>A0ABQ6GB19</accession>